<dbReference type="GO" id="GO:0016627">
    <property type="term" value="F:oxidoreductase activity, acting on the CH-CH group of donors"/>
    <property type="evidence" value="ECO:0007669"/>
    <property type="project" value="TreeGrafter"/>
</dbReference>
<reference evidence="3 4" key="1">
    <citation type="submission" date="2020-08" db="EMBL/GenBank/DDBJ databases">
        <title>Sequencing the genomes of 1000 actinobacteria strains.</title>
        <authorList>
            <person name="Klenk H.-P."/>
        </authorList>
    </citation>
    <scope>NUCLEOTIDE SEQUENCE [LARGE SCALE GENOMIC DNA]</scope>
    <source>
        <strain evidence="3 4">DSM 23889</strain>
    </source>
</reference>
<dbReference type="AlphaFoldDB" id="A0A840X9Q4"/>
<sequence length="140" mass="14936">MTESARDALLALADEQYVLLTTARRSGDGVPTPVWVARDGDGLVVTTGAEAGKVKRIRHTPRVTLQACDRVGRPRDGAPMIVAHATVHDDEASRAALDAALSEKYGVQYAAIRAMGRLRGRRSPGSVVLRLVAEPEAPGR</sequence>
<dbReference type="OrthoDB" id="5738083at2"/>
<comment type="caution">
    <text evidence="3">The sequence shown here is derived from an EMBL/GenBank/DDBJ whole genome shotgun (WGS) entry which is preliminary data.</text>
</comment>
<protein>
    <recommendedName>
        <fullName evidence="2">Pyridoxamine 5'-phosphate oxidase N-terminal domain-containing protein</fullName>
    </recommendedName>
</protein>
<accession>A0A840X9Q4</accession>
<feature type="domain" description="Pyridoxamine 5'-phosphate oxidase N-terminal" evidence="2">
    <location>
        <begin position="12"/>
        <end position="133"/>
    </location>
</feature>
<evidence type="ECO:0000256" key="1">
    <source>
        <dbReference type="ARBA" id="ARBA00023002"/>
    </source>
</evidence>
<dbReference type="EMBL" id="JACHBS010000001">
    <property type="protein sequence ID" value="MBB5617924.1"/>
    <property type="molecule type" value="Genomic_DNA"/>
</dbReference>
<evidence type="ECO:0000313" key="3">
    <source>
        <dbReference type="EMBL" id="MBB5617924.1"/>
    </source>
</evidence>
<dbReference type="InterPro" id="IPR012349">
    <property type="entry name" value="Split_barrel_FMN-bd"/>
</dbReference>
<dbReference type="GO" id="GO:0070967">
    <property type="term" value="F:coenzyme F420 binding"/>
    <property type="evidence" value="ECO:0007669"/>
    <property type="project" value="TreeGrafter"/>
</dbReference>
<dbReference type="InterPro" id="IPR019965">
    <property type="entry name" value="PPOX_F420-dep_Rv2061_put"/>
</dbReference>
<dbReference type="Proteomes" id="UP000552883">
    <property type="component" value="Unassembled WGS sequence"/>
</dbReference>
<dbReference type="InterPro" id="IPR011576">
    <property type="entry name" value="Pyridox_Oxase_N"/>
</dbReference>
<dbReference type="Gene3D" id="2.30.110.10">
    <property type="entry name" value="Electron Transport, Fmn-binding Protein, Chain A"/>
    <property type="match status" value="1"/>
</dbReference>
<dbReference type="RefSeq" id="WP_153981362.1">
    <property type="nucleotide sequence ID" value="NZ_BAAANZ010000005.1"/>
</dbReference>
<evidence type="ECO:0000313" key="4">
    <source>
        <dbReference type="Proteomes" id="UP000552883"/>
    </source>
</evidence>
<proteinExistence type="predicted"/>
<dbReference type="SUPFAM" id="SSF50475">
    <property type="entry name" value="FMN-binding split barrel"/>
    <property type="match status" value="1"/>
</dbReference>
<evidence type="ECO:0000259" key="2">
    <source>
        <dbReference type="Pfam" id="PF01243"/>
    </source>
</evidence>
<organism evidence="3 4">
    <name type="scientific">Microcella frigidaquae</name>
    <dbReference type="NCBI Taxonomy" id="424758"/>
    <lineage>
        <taxon>Bacteria</taxon>
        <taxon>Bacillati</taxon>
        <taxon>Actinomycetota</taxon>
        <taxon>Actinomycetes</taxon>
        <taxon>Micrococcales</taxon>
        <taxon>Microbacteriaceae</taxon>
        <taxon>Microcella</taxon>
    </lineage>
</organism>
<gene>
    <name evidence="3" type="ORF">BJ959_001420</name>
</gene>
<dbReference type="GO" id="GO:0005829">
    <property type="term" value="C:cytosol"/>
    <property type="evidence" value="ECO:0007669"/>
    <property type="project" value="TreeGrafter"/>
</dbReference>
<dbReference type="Pfam" id="PF01243">
    <property type="entry name" value="PNPOx_N"/>
    <property type="match status" value="1"/>
</dbReference>
<dbReference type="InterPro" id="IPR052019">
    <property type="entry name" value="F420H2_bilvrd_red/Heme_oxyg"/>
</dbReference>
<dbReference type="PANTHER" id="PTHR35176:SF11">
    <property type="entry name" value="PYRIDOXAMINE 5'-PHOSPHATE OXIDASE FAMILY PROTEIN"/>
    <property type="match status" value="1"/>
</dbReference>
<keyword evidence="4" id="KW-1185">Reference proteome</keyword>
<dbReference type="NCBIfam" id="TIGR03666">
    <property type="entry name" value="Rv2061_F420"/>
    <property type="match status" value="1"/>
</dbReference>
<keyword evidence="1" id="KW-0560">Oxidoreductase</keyword>
<dbReference type="PANTHER" id="PTHR35176">
    <property type="entry name" value="HEME OXYGENASE HI_0854-RELATED"/>
    <property type="match status" value="1"/>
</dbReference>
<name>A0A840X9Q4_9MICO</name>